<name>A0A3N4J2K3_9PEZI</name>
<dbReference type="EMBL" id="ML120496">
    <property type="protein sequence ID" value="RPA91457.1"/>
    <property type="molecule type" value="Genomic_DNA"/>
</dbReference>
<sequence length="75" mass="8965">MSDTSFDLFHPCCHDFALPWERLHCHISGPKCNCLRMCQFCFEFRHLAFRRHLASDKVYFRPQIFFDILTTAPLV</sequence>
<evidence type="ECO:0000313" key="2">
    <source>
        <dbReference type="Proteomes" id="UP000276215"/>
    </source>
</evidence>
<keyword evidence="2" id="KW-1185">Reference proteome</keyword>
<accession>A0A3N4J2K3</accession>
<reference evidence="1 2" key="1">
    <citation type="journal article" date="2018" name="Nat. Ecol. Evol.">
        <title>Pezizomycetes genomes reveal the molecular basis of ectomycorrhizal truffle lifestyle.</title>
        <authorList>
            <person name="Murat C."/>
            <person name="Payen T."/>
            <person name="Noel B."/>
            <person name="Kuo A."/>
            <person name="Morin E."/>
            <person name="Chen J."/>
            <person name="Kohler A."/>
            <person name="Krizsan K."/>
            <person name="Balestrini R."/>
            <person name="Da Silva C."/>
            <person name="Montanini B."/>
            <person name="Hainaut M."/>
            <person name="Levati E."/>
            <person name="Barry K.W."/>
            <person name="Belfiori B."/>
            <person name="Cichocki N."/>
            <person name="Clum A."/>
            <person name="Dockter R.B."/>
            <person name="Fauchery L."/>
            <person name="Guy J."/>
            <person name="Iotti M."/>
            <person name="Le Tacon F."/>
            <person name="Lindquist E.A."/>
            <person name="Lipzen A."/>
            <person name="Malagnac F."/>
            <person name="Mello A."/>
            <person name="Molinier V."/>
            <person name="Miyauchi S."/>
            <person name="Poulain J."/>
            <person name="Riccioni C."/>
            <person name="Rubini A."/>
            <person name="Sitrit Y."/>
            <person name="Splivallo R."/>
            <person name="Traeger S."/>
            <person name="Wang M."/>
            <person name="Zifcakova L."/>
            <person name="Wipf D."/>
            <person name="Zambonelli A."/>
            <person name="Paolocci F."/>
            <person name="Nowrousian M."/>
            <person name="Ottonello S."/>
            <person name="Baldrian P."/>
            <person name="Spatafora J.W."/>
            <person name="Henrissat B."/>
            <person name="Nagy L.G."/>
            <person name="Aury J.M."/>
            <person name="Wincker P."/>
            <person name="Grigoriev I.V."/>
            <person name="Bonfante P."/>
            <person name="Martin F.M."/>
        </authorList>
    </citation>
    <scope>NUCLEOTIDE SEQUENCE [LARGE SCALE GENOMIC DNA]</scope>
    <source>
        <strain evidence="1 2">120613-1</strain>
    </source>
</reference>
<organism evidence="1 2">
    <name type="scientific">Choiromyces venosus 120613-1</name>
    <dbReference type="NCBI Taxonomy" id="1336337"/>
    <lineage>
        <taxon>Eukaryota</taxon>
        <taxon>Fungi</taxon>
        <taxon>Dikarya</taxon>
        <taxon>Ascomycota</taxon>
        <taxon>Pezizomycotina</taxon>
        <taxon>Pezizomycetes</taxon>
        <taxon>Pezizales</taxon>
        <taxon>Tuberaceae</taxon>
        <taxon>Choiromyces</taxon>
    </lineage>
</organism>
<dbReference type="AlphaFoldDB" id="A0A3N4J2K3"/>
<gene>
    <name evidence="1" type="ORF">L873DRAFT_1819403</name>
</gene>
<evidence type="ECO:0000313" key="1">
    <source>
        <dbReference type="EMBL" id="RPA91457.1"/>
    </source>
</evidence>
<proteinExistence type="predicted"/>
<protein>
    <submittedName>
        <fullName evidence="1">Uncharacterized protein</fullName>
    </submittedName>
</protein>
<dbReference type="Proteomes" id="UP000276215">
    <property type="component" value="Unassembled WGS sequence"/>
</dbReference>